<keyword evidence="2" id="KW-0479">Metal-binding</keyword>
<feature type="coiled-coil region" evidence="3">
    <location>
        <begin position="243"/>
        <end position="270"/>
    </location>
</feature>
<dbReference type="InterPro" id="IPR017927">
    <property type="entry name" value="FAD-bd_FR_type"/>
</dbReference>
<proteinExistence type="predicted"/>
<organism evidence="5 6">
    <name type="scientific">Candidatus Korarchaeum cryptofilum</name>
    <dbReference type="NCBI Taxonomy" id="498846"/>
    <lineage>
        <taxon>Archaea</taxon>
        <taxon>Thermoproteota</taxon>
        <taxon>Candidatus Korarchaeia</taxon>
        <taxon>Candidatus Korarchaeales</taxon>
        <taxon>Candidatus Korarchaeaceae</taxon>
        <taxon>Candidatus Korarchaeum</taxon>
    </lineage>
</organism>
<feature type="domain" description="FAD-binding FR-type" evidence="4">
    <location>
        <begin position="1"/>
        <end position="95"/>
    </location>
</feature>
<evidence type="ECO:0000256" key="3">
    <source>
        <dbReference type="SAM" id="Coils"/>
    </source>
</evidence>
<dbReference type="InterPro" id="IPR012165">
    <property type="entry name" value="Cyt_c3_hydrogenase_gsu"/>
</dbReference>
<dbReference type="PANTHER" id="PTHR43513">
    <property type="entry name" value="DIHYDROOROTATE DEHYDROGENASE B (NAD(+)), ELECTRON TRANSFER SUBUNIT"/>
    <property type="match status" value="1"/>
</dbReference>
<dbReference type="InterPro" id="IPR039261">
    <property type="entry name" value="FNR_nucleotide-bd"/>
</dbReference>
<dbReference type="RefSeq" id="WP_125742538.1">
    <property type="nucleotide sequence ID" value="NZ_RCOR01000042.1"/>
</dbReference>
<dbReference type="SUPFAM" id="SSF52343">
    <property type="entry name" value="Ferredoxin reductase-like, C-terminal NADP-linked domain"/>
    <property type="match status" value="1"/>
</dbReference>
<dbReference type="InterPro" id="IPR017938">
    <property type="entry name" value="Riboflavin_synthase-like_b-brl"/>
</dbReference>
<feature type="binding site" evidence="2">
    <location>
        <position position="237"/>
    </location>
    <ligand>
        <name>[2Fe-2S] cluster</name>
        <dbReference type="ChEBI" id="CHEBI:190135"/>
    </ligand>
</feature>
<dbReference type="GO" id="GO:0006221">
    <property type="term" value="P:pyrimidine nucleotide biosynthetic process"/>
    <property type="evidence" value="ECO:0007669"/>
    <property type="project" value="InterPro"/>
</dbReference>
<protein>
    <submittedName>
        <fullName evidence="5">Sulfide/dihydroorotate dehydrogenase-like FAD/NAD-binding protein</fullName>
    </submittedName>
</protein>
<dbReference type="PIRSF" id="PIRSF006816">
    <property type="entry name" value="Cyc3_hyd_g"/>
    <property type="match status" value="1"/>
</dbReference>
<keyword evidence="3" id="KW-0175">Coiled coil</keyword>
<keyword evidence="2" id="KW-0001">2Fe-2S</keyword>
<keyword evidence="1" id="KW-0285">Flavoprotein</keyword>
<evidence type="ECO:0000256" key="2">
    <source>
        <dbReference type="PIRSR" id="PIRSR006816-2"/>
    </source>
</evidence>
<keyword evidence="2" id="KW-0411">Iron-sulfur</keyword>
<dbReference type="AlphaFoldDB" id="A0A3R9QXW9"/>
<reference evidence="5 6" key="1">
    <citation type="submission" date="2018-10" db="EMBL/GenBank/DDBJ databases">
        <title>Co-occurring genomic capacity for anaerobic methane metabolism and dissimilatory sulfite reduction discovered in the Korarchaeota.</title>
        <authorList>
            <person name="Mckay L.J."/>
            <person name="Dlakic M."/>
            <person name="Fields M.W."/>
            <person name="Delmont T.O."/>
            <person name="Eren A.M."/>
            <person name="Jay Z.J."/>
            <person name="Klingelsmith K.B."/>
            <person name="Rusch D.B."/>
            <person name="Inskeep W.P."/>
        </authorList>
    </citation>
    <scope>NUCLEOTIDE SEQUENCE [LARGE SCALE GENOMIC DNA]</scope>
    <source>
        <strain evidence="5 6">WS</strain>
    </source>
</reference>
<dbReference type="PROSITE" id="PS51384">
    <property type="entry name" value="FAD_FR"/>
    <property type="match status" value="1"/>
</dbReference>
<comment type="cofactor">
    <cofactor evidence="2">
        <name>[2Fe-2S] cluster</name>
        <dbReference type="ChEBI" id="CHEBI:190135"/>
    </cofactor>
    <text evidence="2">Binds 1 [2Fe-2S] cluster per subunit.</text>
</comment>
<feature type="binding site" evidence="2">
    <location>
        <position position="225"/>
    </location>
    <ligand>
        <name>[2Fe-2S] cluster</name>
        <dbReference type="ChEBI" id="CHEBI:190135"/>
    </ligand>
</feature>
<evidence type="ECO:0000259" key="4">
    <source>
        <dbReference type="PROSITE" id="PS51384"/>
    </source>
</evidence>
<accession>A0A3R9QXW9</accession>
<keyword evidence="1" id="KW-0274">FAD</keyword>
<name>A0A3R9QXW9_9CREN</name>
<evidence type="ECO:0000313" key="6">
    <source>
        <dbReference type="Proteomes" id="UP000278149"/>
    </source>
</evidence>
<dbReference type="Proteomes" id="UP000278149">
    <property type="component" value="Unassembled WGS sequence"/>
</dbReference>
<keyword evidence="2" id="KW-0408">Iron</keyword>
<comment type="cofactor">
    <cofactor evidence="1">
        <name>FAD</name>
        <dbReference type="ChEBI" id="CHEBI:57692"/>
    </cofactor>
    <text evidence="1">Binds 1 FAD per subunit.</text>
</comment>
<evidence type="ECO:0000256" key="1">
    <source>
        <dbReference type="PIRSR" id="PIRSR006816-1"/>
    </source>
</evidence>
<dbReference type="GO" id="GO:0050660">
    <property type="term" value="F:flavin adenine dinucleotide binding"/>
    <property type="evidence" value="ECO:0007669"/>
    <property type="project" value="InterPro"/>
</dbReference>
<dbReference type="GO" id="GO:0046872">
    <property type="term" value="F:metal ion binding"/>
    <property type="evidence" value="ECO:0007669"/>
    <property type="project" value="UniProtKB-KW"/>
</dbReference>
<dbReference type="CDD" id="cd06219">
    <property type="entry name" value="DHOD_e_trans_like1"/>
    <property type="match status" value="1"/>
</dbReference>
<dbReference type="PANTHER" id="PTHR43513:SF3">
    <property type="entry name" value="DIHYDROOROTATE DEHYDROGENASE B (NAD(+)), ELECTRON TRANSFER SUBUNIT-RELATED"/>
    <property type="match status" value="1"/>
</dbReference>
<gene>
    <name evidence="5" type="ORF">D9Q81_07785</name>
</gene>
<sequence>MFEIVGKRELAPNIKWIKVKAPLVARNAKPGQFVVIRLHERGERIPLTLFRWDKEEGTIEMVFQEVGKTTYELGTYGVGDKIADVVGPLGKPTHIENFGTAVVVSGGVGAPIGYSITKALKEAGNYVISIIGFRNKQLVILEDEFRKVSDELLITTDDGSYVRKGFTTDVLSELLGSGRKVDYVFTVGPVIMMKKVADITKKYGIRTYASLNPIMVDGTGMCGACRVTVGGQVVFACVAGPDFDAHQVDFDELMKRLAQYREEEKLALERFLQVGVVRG</sequence>
<dbReference type="SUPFAM" id="SSF63380">
    <property type="entry name" value="Riboflavin synthase domain-like"/>
    <property type="match status" value="1"/>
</dbReference>
<dbReference type="EMBL" id="RCOR01000042">
    <property type="protein sequence ID" value="RSN67685.1"/>
    <property type="molecule type" value="Genomic_DNA"/>
</dbReference>
<feature type="binding site" evidence="1">
    <location>
        <begin position="62"/>
        <end position="64"/>
    </location>
    <ligand>
        <name>FAD</name>
        <dbReference type="ChEBI" id="CHEBI:57692"/>
    </ligand>
</feature>
<dbReference type="Gene3D" id="2.40.30.10">
    <property type="entry name" value="Translation factors"/>
    <property type="match status" value="1"/>
</dbReference>
<comment type="caution">
    <text evidence="5">The sequence shown here is derived from an EMBL/GenBank/DDBJ whole genome shotgun (WGS) entry which is preliminary data.</text>
</comment>
<dbReference type="Gene3D" id="3.40.50.80">
    <property type="entry name" value="Nucleotide-binding domain of ferredoxin-NADP reductase (FNR) module"/>
    <property type="match status" value="1"/>
</dbReference>
<feature type="binding site" evidence="2">
    <location>
        <position position="222"/>
    </location>
    <ligand>
        <name>[2Fe-2S] cluster</name>
        <dbReference type="ChEBI" id="CHEBI:190135"/>
    </ligand>
</feature>
<dbReference type="GO" id="GO:0016491">
    <property type="term" value="F:oxidoreductase activity"/>
    <property type="evidence" value="ECO:0007669"/>
    <property type="project" value="InterPro"/>
</dbReference>
<dbReference type="GO" id="GO:0051537">
    <property type="term" value="F:2 iron, 2 sulfur cluster binding"/>
    <property type="evidence" value="ECO:0007669"/>
    <property type="project" value="UniProtKB-KW"/>
</dbReference>
<dbReference type="InterPro" id="IPR050353">
    <property type="entry name" value="PyrK_electron_transfer"/>
</dbReference>
<evidence type="ECO:0000313" key="5">
    <source>
        <dbReference type="EMBL" id="RSN67685.1"/>
    </source>
</evidence>
<dbReference type="InterPro" id="IPR019480">
    <property type="entry name" value="Dihydroorotate_DH_Fe-S-bd"/>
</dbReference>
<dbReference type="Pfam" id="PF10418">
    <property type="entry name" value="DHODB_Fe-S_bind"/>
    <property type="match status" value="1"/>
</dbReference>
<dbReference type="NCBIfam" id="NF004862">
    <property type="entry name" value="PRK06222.1"/>
    <property type="match status" value="1"/>
</dbReference>